<dbReference type="InParanoid" id="A0A1W4X541"/>
<keyword evidence="2" id="KW-0812">Transmembrane</keyword>
<proteinExistence type="inferred from homology"/>
<feature type="signal peptide" evidence="3">
    <location>
        <begin position="1"/>
        <end position="18"/>
    </location>
</feature>
<dbReference type="AlphaFoldDB" id="A0A1W4X541"/>
<keyword evidence="2" id="KW-1133">Transmembrane helix</keyword>
<accession>A0A1W4X541</accession>
<keyword evidence="2" id="KW-0472">Membrane</keyword>
<dbReference type="PANTHER" id="PTHR21184">
    <property type="entry name" value="MENORIN (DENDRITIC BRANCHING PROTEIN)"/>
    <property type="match status" value="1"/>
</dbReference>
<dbReference type="STRING" id="224129.A0A1W4X541"/>
<comment type="similarity">
    <text evidence="1">Belongs to the menorin family.</text>
</comment>
<dbReference type="OrthoDB" id="413402at2759"/>
<protein>
    <submittedName>
        <fullName evidence="6">Protein FAM151B isoform X1</fullName>
    </submittedName>
</protein>
<dbReference type="Pfam" id="PF10223">
    <property type="entry name" value="Menorin_N"/>
    <property type="match status" value="1"/>
</dbReference>
<dbReference type="FunCoup" id="A0A1W4X541">
    <property type="interactions" value="63"/>
</dbReference>
<evidence type="ECO:0000313" key="5">
    <source>
        <dbReference type="Proteomes" id="UP000192223"/>
    </source>
</evidence>
<dbReference type="InterPro" id="IPR019356">
    <property type="entry name" value="Menorin_dom"/>
</dbReference>
<keyword evidence="5" id="KW-1185">Reference proteome</keyword>
<evidence type="ECO:0000256" key="3">
    <source>
        <dbReference type="SAM" id="SignalP"/>
    </source>
</evidence>
<dbReference type="GeneID" id="108738502"/>
<keyword evidence="3" id="KW-0732">Signal</keyword>
<evidence type="ECO:0000259" key="4">
    <source>
        <dbReference type="Pfam" id="PF10223"/>
    </source>
</evidence>
<feature type="chain" id="PRO_5010745595" evidence="3">
    <location>
        <begin position="19"/>
        <end position="315"/>
    </location>
</feature>
<reference evidence="6" key="1">
    <citation type="submission" date="2025-08" db="UniProtKB">
        <authorList>
            <consortium name="RefSeq"/>
        </authorList>
    </citation>
    <scope>IDENTIFICATION</scope>
    <source>
        <tissue evidence="6">Entire body</tissue>
    </source>
</reference>
<sequence length="315" mass="34459">MLLQFLFTVASVFSMASSHSFLVRSSEVTDFNISAAITWAHAVNNRSYLESCLASEDLKMIEADIVLGTLTTSQNSTVIPIMGHPPANTSDLSLEHFLSMVKEHNSNSFYAKGVKLDFKTIEVFEASLSILQSKWSEIDFPVWINADIVPGPVNATTIPVDPTRFFEGCALFDDAVLSIGWTTNFGGSIKKGTYTKGHIQSMLNVIEENKPTQKITFPVRAGIAAESLGNMQLLLQSVANSSLTIWSSEGDPVNVEHLKTLIMTIGLGSVYIDVPKDLFDQLGLYFGSSKTSPRLPPLPYILGLMIICFINLAVI</sequence>
<name>A0A1W4X541_AGRPL</name>
<organism evidence="5 6">
    <name type="scientific">Agrilus planipennis</name>
    <name type="common">Emerald ash borer</name>
    <name type="synonym">Agrilus marcopoli</name>
    <dbReference type="NCBI Taxonomy" id="224129"/>
    <lineage>
        <taxon>Eukaryota</taxon>
        <taxon>Metazoa</taxon>
        <taxon>Ecdysozoa</taxon>
        <taxon>Arthropoda</taxon>
        <taxon>Hexapoda</taxon>
        <taxon>Insecta</taxon>
        <taxon>Pterygota</taxon>
        <taxon>Neoptera</taxon>
        <taxon>Endopterygota</taxon>
        <taxon>Coleoptera</taxon>
        <taxon>Polyphaga</taxon>
        <taxon>Elateriformia</taxon>
        <taxon>Buprestoidea</taxon>
        <taxon>Buprestidae</taxon>
        <taxon>Agrilinae</taxon>
        <taxon>Agrilus</taxon>
    </lineage>
</organism>
<dbReference type="KEGG" id="apln:108738502"/>
<feature type="transmembrane region" description="Helical" evidence="2">
    <location>
        <begin position="297"/>
        <end position="314"/>
    </location>
</feature>
<dbReference type="GO" id="GO:0005615">
    <property type="term" value="C:extracellular space"/>
    <property type="evidence" value="ECO:0007669"/>
    <property type="project" value="TreeGrafter"/>
</dbReference>
<evidence type="ECO:0000256" key="2">
    <source>
        <dbReference type="SAM" id="Phobius"/>
    </source>
</evidence>
<evidence type="ECO:0000313" key="6">
    <source>
        <dbReference type="RefSeq" id="XP_018327445.1"/>
    </source>
</evidence>
<gene>
    <name evidence="6" type="primary">LOC108738502</name>
</gene>
<feature type="domain" description="Menorin-like" evidence="4">
    <location>
        <begin position="35"/>
        <end position="278"/>
    </location>
</feature>
<dbReference type="PANTHER" id="PTHR21184:SF6">
    <property type="entry name" value="CONSERVED PLASMA MEMBRANE PROTEIN"/>
    <property type="match status" value="1"/>
</dbReference>
<dbReference type="Proteomes" id="UP000192223">
    <property type="component" value="Unplaced"/>
</dbReference>
<evidence type="ECO:0000256" key="1">
    <source>
        <dbReference type="ARBA" id="ARBA00044953"/>
    </source>
</evidence>
<dbReference type="RefSeq" id="XP_018327445.1">
    <property type="nucleotide sequence ID" value="XM_018471943.1"/>
</dbReference>